<comment type="caution">
    <text evidence="8">Lacks conserved residue(s) required for the propagation of feature annotation.</text>
</comment>
<gene>
    <name evidence="10" type="ORF">NHX12_015597</name>
</gene>
<dbReference type="SUPFAM" id="SSF52540">
    <property type="entry name" value="P-loop containing nucleoside triphosphate hydrolases"/>
    <property type="match status" value="1"/>
</dbReference>
<dbReference type="InterPro" id="IPR004009">
    <property type="entry name" value="SH3_Myosin"/>
</dbReference>
<organism evidence="10 11">
    <name type="scientific">Muraenolepis orangiensis</name>
    <name type="common">Patagonian moray cod</name>
    <dbReference type="NCBI Taxonomy" id="630683"/>
    <lineage>
        <taxon>Eukaryota</taxon>
        <taxon>Metazoa</taxon>
        <taxon>Chordata</taxon>
        <taxon>Craniata</taxon>
        <taxon>Vertebrata</taxon>
        <taxon>Euteleostomi</taxon>
        <taxon>Actinopterygii</taxon>
        <taxon>Neopterygii</taxon>
        <taxon>Teleostei</taxon>
        <taxon>Neoteleostei</taxon>
        <taxon>Acanthomorphata</taxon>
        <taxon>Zeiogadaria</taxon>
        <taxon>Gadariae</taxon>
        <taxon>Gadiformes</taxon>
        <taxon>Muraenolepidoidei</taxon>
        <taxon>Muraenolepididae</taxon>
        <taxon>Muraenolepis</taxon>
    </lineage>
</organism>
<dbReference type="GO" id="GO:0051015">
    <property type="term" value="F:actin filament binding"/>
    <property type="evidence" value="ECO:0007669"/>
    <property type="project" value="InterPro"/>
</dbReference>
<dbReference type="GO" id="GO:0007015">
    <property type="term" value="P:actin filament organization"/>
    <property type="evidence" value="ECO:0007669"/>
    <property type="project" value="TreeGrafter"/>
</dbReference>
<dbReference type="Proteomes" id="UP001148018">
    <property type="component" value="Unassembled WGS sequence"/>
</dbReference>
<dbReference type="PRINTS" id="PR00193">
    <property type="entry name" value="MYOSINHEAVY"/>
</dbReference>
<evidence type="ECO:0000313" key="11">
    <source>
        <dbReference type="Proteomes" id="UP001148018"/>
    </source>
</evidence>
<dbReference type="OrthoDB" id="10055605at2759"/>
<dbReference type="InterPro" id="IPR001609">
    <property type="entry name" value="Myosin_head_motor_dom-like"/>
</dbReference>
<dbReference type="GO" id="GO:0016020">
    <property type="term" value="C:membrane"/>
    <property type="evidence" value="ECO:0007669"/>
    <property type="project" value="TreeGrafter"/>
</dbReference>
<keyword evidence="7 8" id="KW-0009">Actin-binding</keyword>
<dbReference type="InterPro" id="IPR036961">
    <property type="entry name" value="Kinesin_motor_dom_sf"/>
</dbReference>
<dbReference type="PANTHER" id="PTHR13140">
    <property type="entry name" value="MYOSIN"/>
    <property type="match status" value="1"/>
</dbReference>
<dbReference type="EMBL" id="JANIIK010000123">
    <property type="protein sequence ID" value="KAJ3583775.1"/>
    <property type="molecule type" value="Genomic_DNA"/>
</dbReference>
<protein>
    <recommendedName>
        <fullName evidence="9">Myosin motor domain-containing protein</fullName>
    </recommendedName>
</protein>
<keyword evidence="11" id="KW-1185">Reference proteome</keyword>
<evidence type="ECO:0000256" key="4">
    <source>
        <dbReference type="ARBA" id="ARBA00023054"/>
    </source>
</evidence>
<keyword evidence="5 8" id="KW-0518">Myosin</keyword>
<dbReference type="Pfam" id="PF02736">
    <property type="entry name" value="Myosin_N"/>
    <property type="match status" value="1"/>
</dbReference>
<dbReference type="GO" id="GO:0005737">
    <property type="term" value="C:cytoplasm"/>
    <property type="evidence" value="ECO:0007669"/>
    <property type="project" value="TreeGrafter"/>
</dbReference>
<dbReference type="InterPro" id="IPR008989">
    <property type="entry name" value="Myosin_S1_N"/>
</dbReference>
<dbReference type="Gene3D" id="1.20.58.530">
    <property type="match status" value="1"/>
</dbReference>
<dbReference type="Gene3D" id="3.40.850.10">
    <property type="entry name" value="Kinesin motor domain"/>
    <property type="match status" value="1"/>
</dbReference>
<comment type="similarity">
    <text evidence="1 8">Belongs to the TRAFAC class myosin-kinesin ATPase superfamily. Myosin family.</text>
</comment>
<dbReference type="GO" id="GO:0016459">
    <property type="term" value="C:myosin complex"/>
    <property type="evidence" value="ECO:0007669"/>
    <property type="project" value="UniProtKB-KW"/>
</dbReference>
<reference evidence="10" key="1">
    <citation type="submission" date="2022-07" db="EMBL/GenBank/DDBJ databases">
        <title>Chromosome-level genome of Muraenolepis orangiensis.</title>
        <authorList>
            <person name="Kim J."/>
        </authorList>
    </citation>
    <scope>NUCLEOTIDE SEQUENCE</scope>
    <source>
        <strain evidence="10">KU_S4_2022</strain>
        <tissue evidence="10">Muscle</tissue>
    </source>
</reference>
<dbReference type="GO" id="GO:0005524">
    <property type="term" value="F:ATP binding"/>
    <property type="evidence" value="ECO:0007669"/>
    <property type="project" value="UniProtKB-KW"/>
</dbReference>
<keyword evidence="2" id="KW-0547">Nucleotide-binding</keyword>
<evidence type="ECO:0000256" key="5">
    <source>
        <dbReference type="ARBA" id="ARBA00023123"/>
    </source>
</evidence>
<accession>A0A9Q0DB49</accession>
<keyword evidence="3" id="KW-0067">ATP-binding</keyword>
<dbReference type="Pfam" id="PF00063">
    <property type="entry name" value="Myosin_head"/>
    <property type="match status" value="2"/>
</dbReference>
<evidence type="ECO:0000256" key="6">
    <source>
        <dbReference type="ARBA" id="ARBA00023175"/>
    </source>
</evidence>
<dbReference type="SMART" id="SM00242">
    <property type="entry name" value="MYSc"/>
    <property type="match status" value="1"/>
</dbReference>
<keyword evidence="4" id="KW-0175">Coiled coil</keyword>
<dbReference type="GO" id="GO:0000146">
    <property type="term" value="F:microfilament motor activity"/>
    <property type="evidence" value="ECO:0007669"/>
    <property type="project" value="TreeGrafter"/>
</dbReference>
<dbReference type="SUPFAM" id="SSF50084">
    <property type="entry name" value="Myosin S1 fragment, N-terminal domain"/>
    <property type="match status" value="1"/>
</dbReference>
<evidence type="ECO:0000313" key="10">
    <source>
        <dbReference type="EMBL" id="KAJ3583775.1"/>
    </source>
</evidence>
<dbReference type="Gene3D" id="2.30.30.360">
    <property type="entry name" value="Myosin S1 fragment, N-terminal"/>
    <property type="match status" value="1"/>
</dbReference>
<feature type="domain" description="Myosin motor" evidence="9">
    <location>
        <begin position="1"/>
        <end position="236"/>
    </location>
</feature>
<evidence type="ECO:0000259" key="9">
    <source>
        <dbReference type="PROSITE" id="PS51456"/>
    </source>
</evidence>
<dbReference type="AlphaFoldDB" id="A0A9Q0DB49"/>
<evidence type="ECO:0000256" key="7">
    <source>
        <dbReference type="ARBA" id="ARBA00023203"/>
    </source>
</evidence>
<dbReference type="PANTHER" id="PTHR13140:SF857">
    <property type="entry name" value="MYOSIN-11"/>
    <property type="match status" value="1"/>
</dbReference>
<name>A0A9Q0DB49_9TELE</name>
<evidence type="ECO:0000256" key="1">
    <source>
        <dbReference type="ARBA" id="ARBA00008314"/>
    </source>
</evidence>
<sequence>MPFLVSVRKKSTDVINKLYDIAQRTCRVRDEKEAFIAGEIQSEDGDKASVKTTRHTVSHTGSISLFVFMMQKWEQEKQSMLITEESGAGKTENTKKVIQYFASVGAPGSKAPYAKDQIIQANPVLEAFGKAKTTRNNNSSRFGESQFMPGGADIMLPGEDQELDQQFSNHHMSVLEQEEYMEEGIDWVFTNFSLNLQACIELLEKPMGIFPILEEQPWGLGLHSPQQPAPVLDSQV</sequence>
<keyword evidence="6" id="KW-0505">Motor protein</keyword>
<evidence type="ECO:0000256" key="3">
    <source>
        <dbReference type="ARBA" id="ARBA00022840"/>
    </source>
</evidence>
<evidence type="ECO:0000256" key="2">
    <source>
        <dbReference type="ARBA" id="ARBA00022741"/>
    </source>
</evidence>
<proteinExistence type="inferred from homology"/>
<dbReference type="InterPro" id="IPR027417">
    <property type="entry name" value="P-loop_NTPase"/>
</dbReference>
<dbReference type="PROSITE" id="PS51456">
    <property type="entry name" value="MYOSIN_MOTOR"/>
    <property type="match status" value="1"/>
</dbReference>
<comment type="caution">
    <text evidence="10">The sequence shown here is derived from an EMBL/GenBank/DDBJ whole genome shotgun (WGS) entry which is preliminary data.</text>
</comment>
<evidence type="ECO:0000256" key="8">
    <source>
        <dbReference type="PROSITE-ProRule" id="PRU00782"/>
    </source>
</evidence>